<accession>A0A2X4PMD8</accession>
<dbReference type="EMBL" id="LS483447">
    <property type="protein sequence ID" value="SQH73013.1"/>
    <property type="molecule type" value="Genomic_DNA"/>
</dbReference>
<name>A0A2X4PMD8_9PORP</name>
<feature type="domain" description="DUF5106" evidence="2">
    <location>
        <begin position="26"/>
        <end position="185"/>
    </location>
</feature>
<feature type="chain" id="PRO_5016067660" description="DUF5106 domain-containing protein" evidence="1">
    <location>
        <begin position="26"/>
        <end position="324"/>
    </location>
</feature>
<gene>
    <name evidence="3" type="ORF">NCTC12858_00851</name>
</gene>
<keyword evidence="4" id="KW-1185">Reference proteome</keyword>
<keyword evidence="1" id="KW-0732">Signal</keyword>
<dbReference type="InterPro" id="IPR036249">
    <property type="entry name" value="Thioredoxin-like_sf"/>
</dbReference>
<dbReference type="RefSeq" id="WP_023939624.1">
    <property type="nucleotide sequence ID" value="NZ_LS483447.1"/>
</dbReference>
<proteinExistence type="predicted"/>
<dbReference type="Proteomes" id="UP000249300">
    <property type="component" value="Chromosome 1"/>
</dbReference>
<evidence type="ECO:0000256" key="1">
    <source>
        <dbReference type="SAM" id="SignalP"/>
    </source>
</evidence>
<reference evidence="3 4" key="1">
    <citation type="submission" date="2018-06" db="EMBL/GenBank/DDBJ databases">
        <authorList>
            <consortium name="Pathogen Informatics"/>
            <person name="Doyle S."/>
        </authorList>
    </citation>
    <scope>NUCLEOTIDE SEQUENCE [LARGE SCALE GENOMIC DNA]</scope>
    <source>
        <strain evidence="3 4">NCTC12858</strain>
    </source>
</reference>
<protein>
    <recommendedName>
        <fullName evidence="2">DUF5106 domain-containing protein</fullName>
    </recommendedName>
</protein>
<evidence type="ECO:0000313" key="3">
    <source>
        <dbReference type="EMBL" id="SQH73013.1"/>
    </source>
</evidence>
<dbReference type="Gene3D" id="3.40.30.10">
    <property type="entry name" value="Glutaredoxin"/>
    <property type="match status" value="1"/>
</dbReference>
<dbReference type="KEGG" id="pcre:NCTC12858_00851"/>
<sequence>MKRRNLFPVCALAFALSSTSLSLLACSGSRSRTEAQADTTRNTQVAHELETLAFPLPDVPSYLIEPHDRAKYLLLHYWDKCSFTDTTELQKGGRMEASFANFAALAANMPLAEIQQSLLVPLEKSSGKMLNFFLKMYEKYYYFSNSPMHNEEFYIPILDWAEQSPKLDFASQERLKARAKLVRRNRVGSKAFDFALEMADGSQRKLHSFAGEYLLLIFYSPGCHTCQMTIEQINNTPEIGRLHTSKRVRSLYVYAENDKEAWLNYRSQLPSYAYNGMNTDGAILSRELYDLKASPTIYLLDKEKKVLLKDVSIETVLDYLNFHL</sequence>
<feature type="signal peptide" evidence="1">
    <location>
        <begin position="1"/>
        <end position="25"/>
    </location>
</feature>
<dbReference type="InterPro" id="IPR033395">
    <property type="entry name" value="DUF5106"/>
</dbReference>
<dbReference type="Pfam" id="PF17127">
    <property type="entry name" value="DUF5106"/>
    <property type="match status" value="1"/>
</dbReference>
<dbReference type="AlphaFoldDB" id="A0A2X4PMD8"/>
<evidence type="ECO:0000313" key="4">
    <source>
        <dbReference type="Proteomes" id="UP000249300"/>
    </source>
</evidence>
<dbReference type="PROSITE" id="PS51257">
    <property type="entry name" value="PROKAR_LIPOPROTEIN"/>
    <property type="match status" value="1"/>
</dbReference>
<organism evidence="3 4">
    <name type="scientific">Porphyromonas crevioricanis</name>
    <dbReference type="NCBI Taxonomy" id="393921"/>
    <lineage>
        <taxon>Bacteria</taxon>
        <taxon>Pseudomonadati</taxon>
        <taxon>Bacteroidota</taxon>
        <taxon>Bacteroidia</taxon>
        <taxon>Bacteroidales</taxon>
        <taxon>Porphyromonadaceae</taxon>
        <taxon>Porphyromonas</taxon>
    </lineage>
</organism>
<evidence type="ECO:0000259" key="2">
    <source>
        <dbReference type="Pfam" id="PF17127"/>
    </source>
</evidence>
<dbReference type="SUPFAM" id="SSF52833">
    <property type="entry name" value="Thioredoxin-like"/>
    <property type="match status" value="1"/>
</dbReference>